<comment type="similarity">
    <text evidence="2">Belongs to the inorganic phosphate transporter (PiT) (TC 2.A.20) family.</text>
</comment>
<evidence type="ECO:0000256" key="1">
    <source>
        <dbReference type="ARBA" id="ARBA00004141"/>
    </source>
</evidence>
<dbReference type="AlphaFoldDB" id="A0A7R9AB85"/>
<comment type="subcellular location">
    <subcellularLocation>
        <location evidence="1">Membrane</location>
        <topology evidence="1">Multi-pass membrane protein</topology>
    </subcellularLocation>
</comment>
<feature type="transmembrane region" description="Helical" evidence="8">
    <location>
        <begin position="57"/>
        <end position="78"/>
    </location>
</feature>
<reference evidence="9" key="1">
    <citation type="submission" date="2020-11" db="EMBL/GenBank/DDBJ databases">
        <authorList>
            <person name="Tran Van P."/>
        </authorList>
    </citation>
    <scope>NUCLEOTIDE SEQUENCE</scope>
</reference>
<feature type="transmembrane region" description="Helical" evidence="8">
    <location>
        <begin position="28"/>
        <end position="45"/>
    </location>
</feature>
<dbReference type="PANTHER" id="PTHR11101">
    <property type="entry name" value="PHOSPHATE TRANSPORTER"/>
    <property type="match status" value="1"/>
</dbReference>
<evidence type="ECO:0000256" key="2">
    <source>
        <dbReference type="ARBA" id="ARBA00009916"/>
    </source>
</evidence>
<evidence type="ECO:0000256" key="5">
    <source>
        <dbReference type="ARBA" id="ARBA00022692"/>
    </source>
</evidence>
<keyword evidence="3" id="KW-0813">Transport</keyword>
<keyword evidence="7 8" id="KW-0472">Membrane</keyword>
<feature type="transmembrane region" description="Helical" evidence="8">
    <location>
        <begin position="114"/>
        <end position="140"/>
    </location>
</feature>
<evidence type="ECO:0000313" key="9">
    <source>
        <dbReference type="EMBL" id="CAD7250865.1"/>
    </source>
</evidence>
<keyword evidence="5 8" id="KW-0812">Transmembrane</keyword>
<keyword evidence="10" id="KW-1185">Reference proteome</keyword>
<sequence>MSTNAVGPMLGLWFVYKTGNSALSDPPIWMLAFGGLGMSLGLAVWGRRVIKTVGQGITLITPSSGFTMEMGAGLTVLLASKLGFPISTTHCLVGAVVCVGKVKDPKQGVEWGLFRNILLTWLVTLPACSGLSALIMYILLNVVP</sequence>
<protein>
    <recommendedName>
        <fullName evidence="11">Phosphate transporter</fullName>
    </recommendedName>
</protein>
<organism evidence="9">
    <name type="scientific">Darwinula stevensoni</name>
    <dbReference type="NCBI Taxonomy" id="69355"/>
    <lineage>
        <taxon>Eukaryota</taxon>
        <taxon>Metazoa</taxon>
        <taxon>Ecdysozoa</taxon>
        <taxon>Arthropoda</taxon>
        <taxon>Crustacea</taxon>
        <taxon>Oligostraca</taxon>
        <taxon>Ostracoda</taxon>
        <taxon>Podocopa</taxon>
        <taxon>Podocopida</taxon>
        <taxon>Darwinulocopina</taxon>
        <taxon>Darwinuloidea</taxon>
        <taxon>Darwinulidae</taxon>
        <taxon>Darwinula</taxon>
    </lineage>
</organism>
<evidence type="ECO:0000256" key="6">
    <source>
        <dbReference type="ARBA" id="ARBA00022989"/>
    </source>
</evidence>
<dbReference type="EMBL" id="CAJPEV010003118">
    <property type="protein sequence ID" value="CAG0898975.1"/>
    <property type="molecule type" value="Genomic_DNA"/>
</dbReference>
<evidence type="ECO:0000313" key="10">
    <source>
        <dbReference type="Proteomes" id="UP000677054"/>
    </source>
</evidence>
<accession>A0A7R9AB85</accession>
<evidence type="ECO:0008006" key="11">
    <source>
        <dbReference type="Google" id="ProtNLM"/>
    </source>
</evidence>
<proteinExistence type="inferred from homology"/>
<dbReference type="InterPro" id="IPR001204">
    <property type="entry name" value="Phos_transporter"/>
</dbReference>
<keyword evidence="4" id="KW-0592">Phosphate transport</keyword>
<evidence type="ECO:0000256" key="7">
    <source>
        <dbReference type="ARBA" id="ARBA00023136"/>
    </source>
</evidence>
<dbReference type="Pfam" id="PF01384">
    <property type="entry name" value="PHO4"/>
    <property type="match status" value="1"/>
</dbReference>
<dbReference type="GO" id="GO:0016020">
    <property type="term" value="C:membrane"/>
    <property type="evidence" value="ECO:0007669"/>
    <property type="project" value="UniProtKB-SubCell"/>
</dbReference>
<evidence type="ECO:0000256" key="3">
    <source>
        <dbReference type="ARBA" id="ARBA00022448"/>
    </source>
</evidence>
<gene>
    <name evidence="9" type="ORF">DSTB1V02_LOCUS10634</name>
</gene>
<dbReference type="GO" id="GO:0035435">
    <property type="term" value="P:phosphate ion transmembrane transport"/>
    <property type="evidence" value="ECO:0007669"/>
    <property type="project" value="TreeGrafter"/>
</dbReference>
<dbReference type="OrthoDB" id="260807at2759"/>
<evidence type="ECO:0000256" key="8">
    <source>
        <dbReference type="SAM" id="Phobius"/>
    </source>
</evidence>
<dbReference type="PANTHER" id="PTHR11101:SF80">
    <property type="entry name" value="PHOSPHATE TRANSPORTER"/>
    <property type="match status" value="1"/>
</dbReference>
<evidence type="ECO:0000256" key="4">
    <source>
        <dbReference type="ARBA" id="ARBA00022592"/>
    </source>
</evidence>
<name>A0A7R9AB85_9CRUS</name>
<dbReference type="EMBL" id="LR902635">
    <property type="protein sequence ID" value="CAD7250865.1"/>
    <property type="molecule type" value="Genomic_DNA"/>
</dbReference>
<dbReference type="GO" id="GO:0005315">
    <property type="term" value="F:phosphate transmembrane transporter activity"/>
    <property type="evidence" value="ECO:0007669"/>
    <property type="project" value="InterPro"/>
</dbReference>
<keyword evidence="6 8" id="KW-1133">Transmembrane helix</keyword>
<dbReference type="Proteomes" id="UP000677054">
    <property type="component" value="Unassembled WGS sequence"/>
</dbReference>